<dbReference type="Proteomes" id="UP001074726">
    <property type="component" value="Unassembled WGS sequence"/>
</dbReference>
<sequence>MRVRRLAGAAVLVVAAFPPGPASGHAAAAATCDGLAATVVGTDRDDELVGTPGNDVIAGLGGQDTLDGAGGDDVLCGDGGADVVVGGPGSDRLFGGDNGLVPQFEDAPEPAGDTLAPGPGDDLLDLGANTVAGDDNPADTIDLTDAAAGVTLDLVAGTAVGEGTDVVVVPPPAVPDGPVVEVLGSAHADRILGTEGDDHLVGQGGGDWIEGRGGDDLVMNAWDEYSPAPGEDADDHFDGGPGADFVDSTGGADTLLGGAGADHVRKEGGPTTIDAGPGRDEVDVYLSGGRHTVSGGAGRDHVSLAVLRSFRRTRGVLDHREELFRVRHTDGRRTRAVVTSAEQVTMPHNAGRWTYLGTPGDDRVGGGAAYTARGRGGDDVLIGSARDDVLLGGGGRDRVVGGRGEDRCRGEELVGCEVPRAS</sequence>
<feature type="signal peptide" evidence="3">
    <location>
        <begin position="1"/>
        <end position="24"/>
    </location>
</feature>
<dbReference type="Pfam" id="PF00353">
    <property type="entry name" value="HemolysinCabind"/>
    <property type="match status" value="5"/>
</dbReference>
<gene>
    <name evidence="4" type="ORF">NYO98_11990</name>
</gene>
<evidence type="ECO:0000256" key="1">
    <source>
        <dbReference type="ARBA" id="ARBA00004613"/>
    </source>
</evidence>
<keyword evidence="5" id="KW-1185">Reference proteome</keyword>
<protein>
    <submittedName>
        <fullName evidence="4">Calcium-binding protein</fullName>
    </submittedName>
</protein>
<organism evidence="4 5">
    <name type="scientific">Nocardioides pini</name>
    <dbReference type="NCBI Taxonomy" id="2975053"/>
    <lineage>
        <taxon>Bacteria</taxon>
        <taxon>Bacillati</taxon>
        <taxon>Actinomycetota</taxon>
        <taxon>Actinomycetes</taxon>
        <taxon>Propionibacteriales</taxon>
        <taxon>Nocardioidaceae</taxon>
        <taxon>Nocardioides</taxon>
    </lineage>
</organism>
<dbReference type="InterPro" id="IPR011049">
    <property type="entry name" value="Serralysin-like_metalloprot_C"/>
</dbReference>
<evidence type="ECO:0000256" key="2">
    <source>
        <dbReference type="ARBA" id="ARBA00022525"/>
    </source>
</evidence>
<accession>A0ABT4CFT9</accession>
<dbReference type="InterPro" id="IPR050557">
    <property type="entry name" value="RTX_toxin/Mannuronan_C5-epim"/>
</dbReference>
<evidence type="ECO:0000313" key="5">
    <source>
        <dbReference type="Proteomes" id="UP001074726"/>
    </source>
</evidence>
<name>A0ABT4CFT9_9ACTN</name>
<dbReference type="Gene3D" id="2.150.10.10">
    <property type="entry name" value="Serralysin-like metalloprotease, C-terminal"/>
    <property type="match status" value="3"/>
</dbReference>
<dbReference type="InterPro" id="IPR001343">
    <property type="entry name" value="Hemolysn_Ca-bd"/>
</dbReference>
<feature type="chain" id="PRO_5045879078" evidence="3">
    <location>
        <begin position="25"/>
        <end position="422"/>
    </location>
</feature>
<comment type="subcellular location">
    <subcellularLocation>
        <location evidence="1">Secreted</location>
    </subcellularLocation>
</comment>
<evidence type="ECO:0000256" key="3">
    <source>
        <dbReference type="SAM" id="SignalP"/>
    </source>
</evidence>
<evidence type="ECO:0000313" key="4">
    <source>
        <dbReference type="EMBL" id="MCY4726999.1"/>
    </source>
</evidence>
<dbReference type="RefSeq" id="WP_268111961.1">
    <property type="nucleotide sequence ID" value="NZ_JAPPUX010000003.1"/>
</dbReference>
<dbReference type="EMBL" id="JAPPUX010000003">
    <property type="protein sequence ID" value="MCY4726999.1"/>
    <property type="molecule type" value="Genomic_DNA"/>
</dbReference>
<proteinExistence type="predicted"/>
<comment type="caution">
    <text evidence="4">The sequence shown here is derived from an EMBL/GenBank/DDBJ whole genome shotgun (WGS) entry which is preliminary data.</text>
</comment>
<dbReference type="PANTHER" id="PTHR38340">
    <property type="entry name" value="S-LAYER PROTEIN"/>
    <property type="match status" value="1"/>
</dbReference>
<dbReference type="PRINTS" id="PR00313">
    <property type="entry name" value="CABNDNGRPT"/>
</dbReference>
<dbReference type="SUPFAM" id="SSF51120">
    <property type="entry name" value="beta-Roll"/>
    <property type="match status" value="2"/>
</dbReference>
<keyword evidence="2" id="KW-0964">Secreted</keyword>
<reference evidence="4" key="1">
    <citation type="submission" date="2022-08" db="EMBL/GenBank/DDBJ databases">
        <title>Genome sequencing of Nocardioides sp. STR2.</title>
        <authorList>
            <person name="So Y."/>
        </authorList>
    </citation>
    <scope>NUCLEOTIDE SEQUENCE</scope>
    <source>
        <strain evidence="4">STR2</strain>
    </source>
</reference>
<keyword evidence="3" id="KW-0732">Signal</keyword>
<dbReference type="PANTHER" id="PTHR38340:SF1">
    <property type="entry name" value="S-LAYER PROTEIN"/>
    <property type="match status" value="1"/>
</dbReference>